<accession>A0AAW9Q582</accession>
<gene>
    <name evidence="2" type="ORF">V2H45_16765</name>
</gene>
<comment type="caution">
    <text evidence="2">The sequence shown here is derived from an EMBL/GenBank/DDBJ whole genome shotgun (WGS) entry which is preliminary data.</text>
</comment>
<organism evidence="2 3">
    <name type="scientific">Tumidithrix elongata BACA0141</name>
    <dbReference type="NCBI Taxonomy" id="2716417"/>
    <lineage>
        <taxon>Bacteria</taxon>
        <taxon>Bacillati</taxon>
        <taxon>Cyanobacteriota</taxon>
        <taxon>Cyanophyceae</taxon>
        <taxon>Pseudanabaenales</taxon>
        <taxon>Pseudanabaenaceae</taxon>
        <taxon>Tumidithrix</taxon>
        <taxon>Tumidithrix elongata</taxon>
    </lineage>
</organism>
<sequence length="545" mass="61321">MRFSDFTVCFLLGAVFLYFTFAATTIVPYAHHDQIRYFREDFGNPELKNNCYRDVQYQHLYSIGRPITAELECMTFRNVHTLSDLNLLRIGVILLLAIALALLSLWLISLGISRPVALFLSAAVFTLPGAQNTVFMTNFANAVAPLLAIASSLVMSTSVVDSAPRRGLANPIKLLLSLLLILTSFFTYPFLSFFYLVPSIGNLLFNRQQPWRELRAAFIRDVIFLGVAALIYFVIVRLWIVPFHQVPYSTAYRVEISIDEYIFQMKLNRLFDQIVFTSFNFWNIYTIRNLSLAIVGSIIAVLLATIVSPQKFTSTIAHQIVQRRFVGERAFALCTALLLPNFPWLLSNATAMRYRLLFPTTAIALLIFAWSLSYWLTLISKKLAIDENSLLSITMAGLMIGGGLLANYNTVQNVWNSNVEVMFIRGALVSHLDRPIHRIHVIKPPNNWLGYNGLPTIGDEFNRKSLDFSYHTAELVRVALLGIANAPTNLAIVPCESNQKQCATDTTMQGRIVVTHSILGEPIYDSKNMVIINMGELVLVGGNRL</sequence>
<keyword evidence="1" id="KW-1133">Transmembrane helix</keyword>
<feature type="transmembrane region" description="Helical" evidence="1">
    <location>
        <begin position="87"/>
        <end position="112"/>
    </location>
</feature>
<dbReference type="EMBL" id="JAZBJZ010000076">
    <property type="protein sequence ID" value="MEE3718395.1"/>
    <property type="molecule type" value="Genomic_DNA"/>
</dbReference>
<proteinExistence type="predicted"/>
<keyword evidence="1" id="KW-0472">Membrane</keyword>
<dbReference type="RefSeq" id="WP_330484828.1">
    <property type="nucleotide sequence ID" value="NZ_JAZBJZ010000076.1"/>
</dbReference>
<dbReference type="Proteomes" id="UP001333818">
    <property type="component" value="Unassembled WGS sequence"/>
</dbReference>
<protein>
    <submittedName>
        <fullName evidence="2">Uncharacterized protein</fullName>
    </submittedName>
</protein>
<evidence type="ECO:0000256" key="1">
    <source>
        <dbReference type="SAM" id="Phobius"/>
    </source>
</evidence>
<keyword evidence="1" id="KW-0812">Transmembrane</keyword>
<feature type="transmembrane region" description="Helical" evidence="1">
    <location>
        <begin position="174"/>
        <end position="197"/>
    </location>
</feature>
<evidence type="ECO:0000313" key="2">
    <source>
        <dbReference type="EMBL" id="MEE3718395.1"/>
    </source>
</evidence>
<feature type="transmembrane region" description="Helical" evidence="1">
    <location>
        <begin position="133"/>
        <end position="154"/>
    </location>
</feature>
<evidence type="ECO:0000313" key="3">
    <source>
        <dbReference type="Proteomes" id="UP001333818"/>
    </source>
</evidence>
<dbReference type="AlphaFoldDB" id="A0AAW9Q582"/>
<feature type="transmembrane region" description="Helical" evidence="1">
    <location>
        <begin position="218"/>
        <end position="240"/>
    </location>
</feature>
<feature type="transmembrane region" description="Helical" evidence="1">
    <location>
        <begin position="356"/>
        <end position="378"/>
    </location>
</feature>
<feature type="transmembrane region" description="Helical" evidence="1">
    <location>
        <begin position="290"/>
        <end position="309"/>
    </location>
</feature>
<feature type="transmembrane region" description="Helical" evidence="1">
    <location>
        <begin position="390"/>
        <end position="408"/>
    </location>
</feature>
<name>A0AAW9Q582_9CYAN</name>
<keyword evidence="3" id="KW-1185">Reference proteome</keyword>
<reference evidence="2" key="1">
    <citation type="submission" date="2024-01" db="EMBL/GenBank/DDBJ databases">
        <title>Bank of Algae and Cyanobacteria of the Azores (BACA) strain genomes.</title>
        <authorList>
            <person name="Luz R."/>
            <person name="Cordeiro R."/>
            <person name="Fonseca A."/>
            <person name="Goncalves V."/>
        </authorList>
    </citation>
    <scope>NUCLEOTIDE SEQUENCE</scope>
    <source>
        <strain evidence="2">BACA0141</strain>
    </source>
</reference>